<keyword evidence="3" id="KW-0804">Transcription</keyword>
<evidence type="ECO:0000256" key="3">
    <source>
        <dbReference type="ARBA" id="ARBA00023163"/>
    </source>
</evidence>
<dbReference type="GO" id="GO:0043565">
    <property type="term" value="F:sequence-specific DNA binding"/>
    <property type="evidence" value="ECO:0007669"/>
    <property type="project" value="InterPro"/>
</dbReference>
<dbReference type="PROSITE" id="PS01124">
    <property type="entry name" value="HTH_ARAC_FAMILY_2"/>
    <property type="match status" value="1"/>
</dbReference>
<dbReference type="GO" id="GO:0003700">
    <property type="term" value="F:DNA-binding transcription factor activity"/>
    <property type="evidence" value="ECO:0007669"/>
    <property type="project" value="InterPro"/>
</dbReference>
<keyword evidence="2" id="KW-0238">DNA-binding</keyword>
<evidence type="ECO:0000256" key="4">
    <source>
        <dbReference type="SAM" id="Phobius"/>
    </source>
</evidence>
<keyword evidence="4" id="KW-1133">Transmembrane helix</keyword>
<evidence type="ECO:0000313" key="7">
    <source>
        <dbReference type="Proteomes" id="UP000646211"/>
    </source>
</evidence>
<accession>A0A930U6V2</accession>
<dbReference type="InterPro" id="IPR018060">
    <property type="entry name" value="HTH_AraC"/>
</dbReference>
<keyword evidence="7" id="KW-1185">Reference proteome</keyword>
<feature type="transmembrane region" description="Helical" evidence="4">
    <location>
        <begin position="201"/>
        <end position="219"/>
    </location>
</feature>
<feature type="transmembrane region" description="Helical" evidence="4">
    <location>
        <begin position="172"/>
        <end position="195"/>
    </location>
</feature>
<comment type="caution">
    <text evidence="6">The sequence shown here is derived from an EMBL/GenBank/DDBJ whole genome shotgun (WGS) entry which is preliminary data.</text>
</comment>
<protein>
    <submittedName>
        <fullName evidence="6">AraC family transcriptional regulator</fullName>
    </submittedName>
</protein>
<keyword evidence="1" id="KW-0805">Transcription regulation</keyword>
<feature type="transmembrane region" description="Helical" evidence="4">
    <location>
        <begin position="101"/>
        <end position="118"/>
    </location>
</feature>
<feature type="transmembrane region" description="Helical" evidence="4">
    <location>
        <begin position="36"/>
        <end position="52"/>
    </location>
</feature>
<proteinExistence type="predicted"/>
<dbReference type="Gene3D" id="1.10.10.60">
    <property type="entry name" value="Homeodomain-like"/>
    <property type="match status" value="1"/>
</dbReference>
<dbReference type="SUPFAM" id="SSF46689">
    <property type="entry name" value="Homeodomain-like"/>
    <property type="match status" value="1"/>
</dbReference>
<evidence type="ECO:0000259" key="5">
    <source>
        <dbReference type="PROSITE" id="PS01124"/>
    </source>
</evidence>
<dbReference type="Pfam" id="PF12833">
    <property type="entry name" value="HTH_18"/>
    <property type="match status" value="1"/>
</dbReference>
<feature type="domain" description="HTH araC/xylS-type" evidence="5">
    <location>
        <begin position="274"/>
        <end position="365"/>
    </location>
</feature>
<feature type="transmembrane region" description="Helical" evidence="4">
    <location>
        <begin position="6"/>
        <end position="24"/>
    </location>
</feature>
<evidence type="ECO:0000256" key="1">
    <source>
        <dbReference type="ARBA" id="ARBA00023015"/>
    </source>
</evidence>
<sequence length="369" mass="43383">MYQNILDPIIIILICGSLILLSFLEITNPLKVNRRANLWFGLFLLLWSTFWMDELLEIINLKFLSGTFFFIDFIQFLTPIAFYLSVINFISPNFKFQIKDFKFLILPFTFITFLILQYNASYDNINKYKLVLTGLMVFQALLYTIISYRKIIIHQKKILLFSSDTTDINLNWLEYIIILILLICIIITSYTLFVNPLEQNIYINIIFLLAIYAIAYYSLKQKEIFPLNKKQRSEITFISEEDVNDIKKKIVSDEDLVQIKAKLHLLMLDQKPYLDSDLNLIKLAELINTTPHQLSYVINSGFNENFFLFVNKYRIEKAKKLLLEYDFNNLSILGIAFESGFNSKTTFNSTFKKITNQTPSDFKKRSTTL</sequence>
<keyword evidence="4" id="KW-0472">Membrane</keyword>
<feature type="transmembrane region" description="Helical" evidence="4">
    <location>
        <begin position="64"/>
        <end position="89"/>
    </location>
</feature>
<reference evidence="6" key="1">
    <citation type="submission" date="2020-11" db="EMBL/GenBank/DDBJ databases">
        <title>Genome of Flavobacterium soyangense.</title>
        <authorList>
            <person name="Liu Q."/>
            <person name="Xin Y.-H."/>
        </authorList>
    </citation>
    <scope>NUCLEOTIDE SEQUENCE</scope>
    <source>
        <strain evidence="6">CGMCC 1.13493</strain>
    </source>
</reference>
<gene>
    <name evidence="6" type="ORF">IR213_05165</name>
</gene>
<dbReference type="InterPro" id="IPR018062">
    <property type="entry name" value="HTH_AraC-typ_CS"/>
</dbReference>
<dbReference type="Proteomes" id="UP000646211">
    <property type="component" value="Unassembled WGS sequence"/>
</dbReference>
<dbReference type="InterPro" id="IPR009057">
    <property type="entry name" value="Homeodomain-like_sf"/>
</dbReference>
<evidence type="ECO:0000256" key="2">
    <source>
        <dbReference type="ARBA" id="ARBA00023125"/>
    </source>
</evidence>
<organism evidence="6 7">
    <name type="scientific">Flavobacterium soyangense</name>
    <dbReference type="NCBI Taxonomy" id="2023265"/>
    <lineage>
        <taxon>Bacteria</taxon>
        <taxon>Pseudomonadati</taxon>
        <taxon>Bacteroidota</taxon>
        <taxon>Flavobacteriia</taxon>
        <taxon>Flavobacteriales</taxon>
        <taxon>Flavobacteriaceae</taxon>
        <taxon>Flavobacterium</taxon>
    </lineage>
</organism>
<dbReference type="AlphaFoldDB" id="A0A930U6V2"/>
<name>A0A930U6V2_9FLAO</name>
<keyword evidence="4" id="KW-0812">Transmembrane</keyword>
<evidence type="ECO:0000313" key="6">
    <source>
        <dbReference type="EMBL" id="MBF2707983.1"/>
    </source>
</evidence>
<dbReference type="RefSeq" id="WP_194311249.1">
    <property type="nucleotide sequence ID" value="NZ_JADHEC010000008.1"/>
</dbReference>
<dbReference type="PANTHER" id="PTHR43280:SF29">
    <property type="entry name" value="ARAC-FAMILY TRANSCRIPTIONAL REGULATOR"/>
    <property type="match status" value="1"/>
</dbReference>
<dbReference type="EMBL" id="JADHEC010000008">
    <property type="protein sequence ID" value="MBF2707983.1"/>
    <property type="molecule type" value="Genomic_DNA"/>
</dbReference>
<dbReference type="PROSITE" id="PS00041">
    <property type="entry name" value="HTH_ARAC_FAMILY_1"/>
    <property type="match status" value="1"/>
</dbReference>
<dbReference type="PANTHER" id="PTHR43280">
    <property type="entry name" value="ARAC-FAMILY TRANSCRIPTIONAL REGULATOR"/>
    <property type="match status" value="1"/>
</dbReference>
<feature type="transmembrane region" description="Helical" evidence="4">
    <location>
        <begin position="130"/>
        <end position="151"/>
    </location>
</feature>
<dbReference type="SMART" id="SM00342">
    <property type="entry name" value="HTH_ARAC"/>
    <property type="match status" value="1"/>
</dbReference>